<evidence type="ECO:0000259" key="4">
    <source>
        <dbReference type="Pfam" id="PF00588"/>
    </source>
</evidence>
<evidence type="ECO:0000256" key="2">
    <source>
        <dbReference type="ARBA" id="ARBA00022603"/>
    </source>
</evidence>
<sequence length="249" mass="28727">MRQKIDSVNNPKIKHIIKLKNKKYREKFNMFIVEGEHLVNEAVAAKMNIDIYEYSESKRFLYKSSTEVSKEIIESVSEVLTPQNIFGVVKYKPKDWEVNIDLNSIRNIAYLEKVQDPGNIGTIIRLCRSFDIDLLVVQNFDIYNPKVIRASQGSFFKQKMINVKDYNFLEKVVKSRKFNILATTLKSNSVKLNEVKFTEKNLIIFGNEGNGITVEIEKYVNQFIYIPISFESLNVATAAAIVLNKVRNG</sequence>
<dbReference type="CDD" id="cd18095">
    <property type="entry name" value="SpoU-like_rRNA-MTase"/>
    <property type="match status" value="1"/>
</dbReference>
<dbReference type="Pfam" id="PF00588">
    <property type="entry name" value="SpoU_methylase"/>
    <property type="match status" value="1"/>
</dbReference>
<dbReference type="InterPro" id="IPR029026">
    <property type="entry name" value="tRNA_m1G_MTases_N"/>
</dbReference>
<dbReference type="KEGG" id="mans:FRW55_00520"/>
<dbReference type="InterPro" id="IPR029064">
    <property type="entry name" value="Ribosomal_eL30-like_sf"/>
</dbReference>
<comment type="similarity">
    <text evidence="1">Belongs to the class IV-like SAM-binding methyltransferase superfamily. RNA methyltransferase TrmH family.</text>
</comment>
<evidence type="ECO:0000313" key="6">
    <source>
        <dbReference type="EMBL" id="QDY86652.1"/>
    </source>
</evidence>
<reference evidence="6 7" key="1">
    <citation type="journal article" date="2019" name="Microbiol. Resour. Announc.">
        <title>Complete Genome Sequences of Three Mycoplasma anserisalpingitis (Mycoplasma sp. 1220) Strains.</title>
        <authorList>
            <person name="Grozner D."/>
            <person name="Forro B."/>
            <person name="Kovacs A.B."/>
            <person name="Marton S."/>
            <person name="Banyai K."/>
            <person name="Kreizinger Z."/>
            <person name="Sulyok K.M."/>
            <person name="Gyuranecz M."/>
        </authorList>
    </citation>
    <scope>NUCLEOTIDE SEQUENCE [LARGE SCALE GENOMIC DNA]</scope>
    <source>
        <strain evidence="6 7">ATCC:BAA-2147</strain>
    </source>
</reference>
<dbReference type="InterPro" id="IPR029028">
    <property type="entry name" value="Alpha/beta_knot_MTases"/>
</dbReference>
<evidence type="ECO:0000313" key="7">
    <source>
        <dbReference type="Proteomes" id="UP000318927"/>
    </source>
</evidence>
<dbReference type="InterPro" id="IPR051259">
    <property type="entry name" value="rRNA_Methyltransferase"/>
</dbReference>
<keyword evidence="2 6" id="KW-0489">Methyltransferase</keyword>
<protein>
    <submittedName>
        <fullName evidence="6">RNA methyltransferase</fullName>
    </submittedName>
</protein>
<organism evidence="6 7">
    <name type="scientific">Mycoplasma anserisalpingitidis</name>
    <dbReference type="NCBI Taxonomy" id="519450"/>
    <lineage>
        <taxon>Bacteria</taxon>
        <taxon>Bacillati</taxon>
        <taxon>Mycoplasmatota</taxon>
        <taxon>Mollicutes</taxon>
        <taxon>Mycoplasmataceae</taxon>
        <taxon>Mycoplasma</taxon>
    </lineage>
</organism>
<proteinExistence type="inferred from homology"/>
<keyword evidence="7" id="KW-1185">Reference proteome</keyword>
<dbReference type="GO" id="GO:0032259">
    <property type="term" value="P:methylation"/>
    <property type="evidence" value="ECO:0007669"/>
    <property type="project" value="UniProtKB-KW"/>
</dbReference>
<dbReference type="Pfam" id="PF22435">
    <property type="entry name" value="MRM3-like_sub_bind"/>
    <property type="match status" value="1"/>
</dbReference>
<evidence type="ECO:0000256" key="1">
    <source>
        <dbReference type="ARBA" id="ARBA00007228"/>
    </source>
</evidence>
<dbReference type="GO" id="GO:0008173">
    <property type="term" value="F:RNA methyltransferase activity"/>
    <property type="evidence" value="ECO:0007669"/>
    <property type="project" value="InterPro"/>
</dbReference>
<gene>
    <name evidence="6" type="ORF">FRW55_00520</name>
</gene>
<feature type="domain" description="MRM3-like substrate binding" evidence="5">
    <location>
        <begin position="10"/>
        <end position="87"/>
    </location>
</feature>
<accession>A0A5B8J6G0</accession>
<dbReference type="AlphaFoldDB" id="A0A5B8J6G0"/>
<dbReference type="Gene3D" id="3.40.1280.10">
    <property type="match status" value="1"/>
</dbReference>
<dbReference type="Gene3D" id="3.30.1330.30">
    <property type="match status" value="1"/>
</dbReference>
<dbReference type="EMBL" id="CP042295">
    <property type="protein sequence ID" value="QDY86652.1"/>
    <property type="molecule type" value="Genomic_DNA"/>
</dbReference>
<dbReference type="RefSeq" id="WP_146368282.1">
    <property type="nucleotide sequence ID" value="NZ_CP042295.1"/>
</dbReference>
<evidence type="ECO:0000259" key="5">
    <source>
        <dbReference type="Pfam" id="PF22435"/>
    </source>
</evidence>
<dbReference type="InterPro" id="IPR001537">
    <property type="entry name" value="SpoU_MeTrfase"/>
</dbReference>
<dbReference type="SUPFAM" id="SSF75217">
    <property type="entry name" value="alpha/beta knot"/>
    <property type="match status" value="1"/>
</dbReference>
<feature type="domain" description="tRNA/rRNA methyltransferase SpoU type" evidence="4">
    <location>
        <begin position="109"/>
        <end position="243"/>
    </location>
</feature>
<dbReference type="PANTHER" id="PTHR43191">
    <property type="entry name" value="RRNA METHYLTRANSFERASE 3"/>
    <property type="match status" value="1"/>
</dbReference>
<evidence type="ECO:0000256" key="3">
    <source>
        <dbReference type="ARBA" id="ARBA00022679"/>
    </source>
</evidence>
<keyword evidence="3 6" id="KW-0808">Transferase</keyword>
<dbReference type="OrthoDB" id="9794400at2"/>
<dbReference type="GO" id="GO:0003723">
    <property type="term" value="F:RNA binding"/>
    <property type="evidence" value="ECO:0007669"/>
    <property type="project" value="InterPro"/>
</dbReference>
<dbReference type="SUPFAM" id="SSF55315">
    <property type="entry name" value="L30e-like"/>
    <property type="match status" value="1"/>
</dbReference>
<name>A0A5B8J6G0_9MOLU</name>
<dbReference type="InterPro" id="IPR053888">
    <property type="entry name" value="MRM3-like_sub_bind"/>
</dbReference>
<dbReference type="PANTHER" id="PTHR43191:SF2">
    <property type="entry name" value="RRNA METHYLTRANSFERASE 3, MITOCHONDRIAL"/>
    <property type="match status" value="1"/>
</dbReference>
<dbReference type="GO" id="GO:0006396">
    <property type="term" value="P:RNA processing"/>
    <property type="evidence" value="ECO:0007669"/>
    <property type="project" value="InterPro"/>
</dbReference>
<dbReference type="Proteomes" id="UP000318927">
    <property type="component" value="Chromosome"/>
</dbReference>